<gene>
    <name evidence="5" type="ORF">BG57_10065</name>
    <name evidence="4" type="ORF">GCM10010985_35690</name>
</gene>
<evidence type="ECO:0000259" key="3">
    <source>
        <dbReference type="PROSITE" id="PS01124"/>
    </source>
</evidence>
<dbReference type="EMBL" id="JFHE01000002">
    <property type="protein sequence ID" value="KDR36727.1"/>
    <property type="molecule type" value="Genomic_DNA"/>
</dbReference>
<proteinExistence type="predicted"/>
<reference evidence="4" key="1">
    <citation type="journal article" date="2014" name="Int. J. Syst. Evol. Microbiol.">
        <title>Complete genome of a new Firmicutes species belonging to the dominant human colonic microbiota ('Ruminococcus bicirculans') reveals two chromosomes and a selective capacity to utilize plant glucans.</title>
        <authorList>
            <consortium name="NISC Comparative Sequencing Program"/>
            <person name="Wegmann U."/>
            <person name="Louis P."/>
            <person name="Goesmann A."/>
            <person name="Henrissat B."/>
            <person name="Duncan S.H."/>
            <person name="Flint H.J."/>
        </authorList>
    </citation>
    <scope>NUCLEOTIDE SEQUENCE</scope>
    <source>
        <strain evidence="4">CGMCC 1.11013</strain>
    </source>
</reference>
<evidence type="ECO:0000313" key="5">
    <source>
        <dbReference type="EMBL" id="KDR36727.1"/>
    </source>
</evidence>
<dbReference type="EMBL" id="BMEG01000005">
    <property type="protein sequence ID" value="GGD77999.1"/>
    <property type="molecule type" value="Genomic_DNA"/>
</dbReference>
<dbReference type="AlphaFoldDB" id="A0A069P8B0"/>
<evidence type="ECO:0000313" key="6">
    <source>
        <dbReference type="Proteomes" id="UP000027439"/>
    </source>
</evidence>
<dbReference type="STRING" id="1071679.BG57_10065"/>
<sequence length="333" mass="36370">MHRIGFIVPQRFQMMSLAALTAFELANMPQRGPCYEVHLLSPHGGPLESSGGMTLQTEAFGEPEFDTIIVGSVTDVWSAPFEPELASFVKAAASASRRVASICSGAFVLAEAGLLDGRRATMHWAHASEFKTRYPQVIAEEDRIFINDGPIWTSAGMTAGIDLALALLDNDLGSDAAKLVARLLVMNQRRLGGQLQHSALLDMTPKSDRIASVLAHIRCNLRNPLTIEELADVANLSPRQFSRTFVTETGQSPAKAVERLRLEAARFMIEQGQHTINVIAQETGFADRERMRRAFIRTFGVPADVLRRNARDQTAAANSVSPRSEVGATLLSM</sequence>
<dbReference type="PROSITE" id="PS01124">
    <property type="entry name" value="HTH_ARAC_FAMILY_2"/>
    <property type="match status" value="1"/>
</dbReference>
<keyword evidence="2" id="KW-0804">Transcription</keyword>
<dbReference type="Gene3D" id="1.10.10.60">
    <property type="entry name" value="Homeodomain-like"/>
    <property type="match status" value="1"/>
</dbReference>
<dbReference type="PANTHER" id="PTHR43130:SF3">
    <property type="entry name" value="HTH-TYPE TRANSCRIPTIONAL REGULATOR RV1931C"/>
    <property type="match status" value="1"/>
</dbReference>
<reference evidence="4" key="4">
    <citation type="submission" date="2024-05" db="EMBL/GenBank/DDBJ databases">
        <authorList>
            <person name="Sun Q."/>
            <person name="Zhou Y."/>
        </authorList>
    </citation>
    <scope>NUCLEOTIDE SEQUENCE</scope>
    <source>
        <strain evidence="4">CGMCC 1.11013</strain>
    </source>
</reference>
<evidence type="ECO:0000256" key="2">
    <source>
        <dbReference type="ARBA" id="ARBA00023163"/>
    </source>
</evidence>
<feature type="domain" description="HTH araC/xylS-type" evidence="3">
    <location>
        <begin position="211"/>
        <end position="309"/>
    </location>
</feature>
<dbReference type="Pfam" id="PF01965">
    <property type="entry name" value="DJ-1_PfpI"/>
    <property type="match status" value="1"/>
</dbReference>
<dbReference type="GO" id="GO:0003700">
    <property type="term" value="F:DNA-binding transcription factor activity"/>
    <property type="evidence" value="ECO:0007669"/>
    <property type="project" value="InterPro"/>
</dbReference>
<dbReference type="Proteomes" id="UP000597138">
    <property type="component" value="Unassembled WGS sequence"/>
</dbReference>
<evidence type="ECO:0000313" key="4">
    <source>
        <dbReference type="EMBL" id="GGD77999.1"/>
    </source>
</evidence>
<dbReference type="GO" id="GO:0043565">
    <property type="term" value="F:sequence-specific DNA binding"/>
    <property type="evidence" value="ECO:0007669"/>
    <property type="project" value="InterPro"/>
</dbReference>
<dbReference type="SUPFAM" id="SSF46689">
    <property type="entry name" value="Homeodomain-like"/>
    <property type="match status" value="2"/>
</dbReference>
<dbReference type="InterPro" id="IPR052158">
    <property type="entry name" value="INH-QAR"/>
</dbReference>
<dbReference type="SUPFAM" id="SSF52317">
    <property type="entry name" value="Class I glutamine amidotransferase-like"/>
    <property type="match status" value="1"/>
</dbReference>
<reference evidence="5 6" key="2">
    <citation type="submission" date="2014-03" db="EMBL/GenBank/DDBJ databases">
        <title>Draft Genome Sequences of Four Burkholderia Strains.</title>
        <authorList>
            <person name="Liu X.Y."/>
            <person name="Li C.X."/>
            <person name="Xu J.H."/>
        </authorList>
    </citation>
    <scope>NUCLEOTIDE SEQUENCE [LARGE SCALE GENOMIC DNA]</scope>
    <source>
        <strain evidence="5 6">R27</strain>
    </source>
</reference>
<dbReference type="InterPro" id="IPR002818">
    <property type="entry name" value="DJ-1/PfpI"/>
</dbReference>
<dbReference type="Gene3D" id="3.40.50.880">
    <property type="match status" value="1"/>
</dbReference>
<dbReference type="SMART" id="SM00342">
    <property type="entry name" value="HTH_ARAC"/>
    <property type="match status" value="1"/>
</dbReference>
<dbReference type="InterPro" id="IPR009057">
    <property type="entry name" value="Homeodomain-like_sf"/>
</dbReference>
<evidence type="ECO:0000313" key="7">
    <source>
        <dbReference type="Proteomes" id="UP000597138"/>
    </source>
</evidence>
<accession>A0A069P8B0</accession>
<keyword evidence="1" id="KW-0805">Transcription regulation</keyword>
<dbReference type="Proteomes" id="UP000027439">
    <property type="component" value="Unassembled WGS sequence"/>
</dbReference>
<organism evidence="5 6">
    <name type="scientific">Caballeronia grimmiae</name>
    <dbReference type="NCBI Taxonomy" id="1071679"/>
    <lineage>
        <taxon>Bacteria</taxon>
        <taxon>Pseudomonadati</taxon>
        <taxon>Pseudomonadota</taxon>
        <taxon>Betaproteobacteria</taxon>
        <taxon>Burkholderiales</taxon>
        <taxon>Burkholderiaceae</taxon>
        <taxon>Caballeronia</taxon>
    </lineage>
</organism>
<name>A0A069P8B0_9BURK</name>
<dbReference type="Pfam" id="PF12833">
    <property type="entry name" value="HTH_18"/>
    <property type="match status" value="1"/>
</dbReference>
<dbReference type="eggNOG" id="COG4977">
    <property type="taxonomic scope" value="Bacteria"/>
</dbReference>
<evidence type="ECO:0000256" key="1">
    <source>
        <dbReference type="ARBA" id="ARBA00023015"/>
    </source>
</evidence>
<dbReference type="RefSeq" id="WP_052005582.1">
    <property type="nucleotide sequence ID" value="NZ_BMEG01000005.1"/>
</dbReference>
<dbReference type="CDD" id="cd03137">
    <property type="entry name" value="GATase1_AraC_1"/>
    <property type="match status" value="1"/>
</dbReference>
<dbReference type="InterPro" id="IPR018060">
    <property type="entry name" value="HTH_AraC"/>
</dbReference>
<reference evidence="7" key="3">
    <citation type="journal article" date="2019" name="Int. J. Syst. Evol. Microbiol.">
        <title>The Global Catalogue of Microorganisms (GCM) 10K type strain sequencing project: providing services to taxonomists for standard genome sequencing and annotation.</title>
        <authorList>
            <consortium name="The Broad Institute Genomics Platform"/>
            <consortium name="The Broad Institute Genome Sequencing Center for Infectious Disease"/>
            <person name="Wu L."/>
            <person name="Ma J."/>
        </authorList>
    </citation>
    <scope>NUCLEOTIDE SEQUENCE [LARGE SCALE GENOMIC DNA]</scope>
    <source>
        <strain evidence="7">CGMCC 1.11013</strain>
    </source>
</reference>
<keyword evidence="7" id="KW-1185">Reference proteome</keyword>
<dbReference type="OrthoDB" id="9177852at2"/>
<dbReference type="PANTHER" id="PTHR43130">
    <property type="entry name" value="ARAC-FAMILY TRANSCRIPTIONAL REGULATOR"/>
    <property type="match status" value="1"/>
</dbReference>
<comment type="caution">
    <text evidence="5">The sequence shown here is derived from an EMBL/GenBank/DDBJ whole genome shotgun (WGS) entry which is preliminary data.</text>
</comment>
<dbReference type="InterPro" id="IPR029062">
    <property type="entry name" value="Class_I_gatase-like"/>
</dbReference>
<protein>
    <submittedName>
        <fullName evidence="5">AraC family transcriptional regulator</fullName>
    </submittedName>
</protein>